<name>A0A1C3U5C4_9HYPH</name>
<gene>
    <name evidence="1" type="ORF">GA0061103_1542</name>
</gene>
<evidence type="ECO:0000313" key="2">
    <source>
        <dbReference type="Proteomes" id="UP000199101"/>
    </source>
</evidence>
<protein>
    <recommendedName>
        <fullName evidence="3">DUF2026 domain-containing protein</fullName>
    </recommendedName>
</protein>
<dbReference type="OrthoDB" id="8349444at2"/>
<dbReference type="Proteomes" id="UP000199101">
    <property type="component" value="Unassembled WGS sequence"/>
</dbReference>
<accession>A0A1C3U5C4</accession>
<dbReference type="EMBL" id="FMAG01000001">
    <property type="protein sequence ID" value="SCB10642.1"/>
    <property type="molecule type" value="Genomic_DNA"/>
</dbReference>
<keyword evidence="2" id="KW-1185">Reference proteome</keyword>
<dbReference type="Pfam" id="PF09641">
    <property type="entry name" value="DUF2026"/>
    <property type="match status" value="1"/>
</dbReference>
<proteinExistence type="predicted"/>
<evidence type="ECO:0008006" key="3">
    <source>
        <dbReference type="Google" id="ProtNLM"/>
    </source>
</evidence>
<dbReference type="AlphaFoldDB" id="A0A1C3U5C4"/>
<organism evidence="1 2">
    <name type="scientific">Rhizobium multihospitium</name>
    <dbReference type="NCBI Taxonomy" id="410764"/>
    <lineage>
        <taxon>Bacteria</taxon>
        <taxon>Pseudomonadati</taxon>
        <taxon>Pseudomonadota</taxon>
        <taxon>Alphaproteobacteria</taxon>
        <taxon>Hyphomicrobiales</taxon>
        <taxon>Rhizobiaceae</taxon>
        <taxon>Rhizobium/Agrobacterium group</taxon>
        <taxon>Rhizobium</taxon>
    </lineage>
</organism>
<dbReference type="Gene3D" id="3.10.550.10">
    <property type="entry name" value="Hypothetical protein Atu2299"/>
    <property type="match status" value="1"/>
</dbReference>
<reference evidence="2" key="1">
    <citation type="submission" date="2016-08" db="EMBL/GenBank/DDBJ databases">
        <authorList>
            <person name="Varghese N."/>
            <person name="Submissions Spin"/>
        </authorList>
    </citation>
    <scope>NUCLEOTIDE SEQUENCE [LARGE SCALE GENOMIC DNA]</scope>
    <source>
        <strain evidence="2">HAMBI 2975</strain>
    </source>
</reference>
<dbReference type="InterPro" id="IPR023107">
    <property type="entry name" value="Atu2299-like_dom_sf"/>
</dbReference>
<dbReference type="InterPro" id="IPR018599">
    <property type="entry name" value="DUF2026"/>
</dbReference>
<dbReference type="SUPFAM" id="SSF54001">
    <property type="entry name" value="Cysteine proteinases"/>
    <property type="match status" value="1"/>
</dbReference>
<evidence type="ECO:0000313" key="1">
    <source>
        <dbReference type="EMBL" id="SCB10642.1"/>
    </source>
</evidence>
<sequence>MLITQSDYNRIYRVINSLLVNENANPATASMYFSTFGAFILEHHFKVKAKAKSGLAAYNLDGKYILFADQREDGYVSGAGENFHCWVEADDWAIDFMAPAFSQSMPGLVILPKMFQRPLSSMRPSINDLSQSGDFFYRSEPDATSRRFADWRKNPMIGDLASLAANWFRKSPRKMQTSITVRHQDGKSSVVPLAHRQPPDWCLVMVAGARMSTIEISLRSP</sequence>
<dbReference type="InterPro" id="IPR038765">
    <property type="entry name" value="Papain-like_cys_pep_sf"/>
</dbReference>